<comment type="caution">
    <text evidence="10">The sequence shown here is derived from an EMBL/GenBank/DDBJ whole genome shotgun (WGS) entry which is preliminary data.</text>
</comment>
<organism evidence="10 11">
    <name type="scientific">Devosia yakushimensis</name>
    <dbReference type="NCBI Taxonomy" id="470028"/>
    <lineage>
        <taxon>Bacteria</taxon>
        <taxon>Pseudomonadati</taxon>
        <taxon>Pseudomonadota</taxon>
        <taxon>Alphaproteobacteria</taxon>
        <taxon>Hyphomicrobiales</taxon>
        <taxon>Devosiaceae</taxon>
        <taxon>Devosia</taxon>
    </lineage>
</organism>
<evidence type="ECO:0000256" key="3">
    <source>
        <dbReference type="ARBA" id="ARBA00022898"/>
    </source>
</evidence>
<evidence type="ECO:0000256" key="7">
    <source>
        <dbReference type="RuleBase" id="RU003738"/>
    </source>
</evidence>
<dbReference type="PROSITE" id="PS00878">
    <property type="entry name" value="ODR_DC_2_1"/>
    <property type="match status" value="1"/>
</dbReference>
<sequence>MQQNREKTLVHHFEHRDGTLHAEDVNLNTLAEKVGTPFYVYSSATLRRHVRVVKSAFEGIPTLLAYAMKANSNQAVLKLMASEGAGADVVSLGELERALAAGIRPDMIVFSGVAKTVAEMRRGLEAGIKCFNVESEPELERLSMVASDMGLTAKISVRINPDVDARTHAKISTGKAENKFGIPYARAREVYARIAALPNVEAVGVDMHIGSQITDLEPFGNAFGLMAELVTALRADGHTIHHVDVGGGLGIPYSHGETAPPHPEAYAAVVRDKVGQLGCTLVIEPGRLLVGNAGILVTKVEYVKEGGTNFVIVDAAMNDLIRPTLYEAHHDIELVNHSNLAPITADIVGPVCETGDYLAKARTMPGVKEGDLLAVMSAGAYGAVMASTYNSRALIPEVLVDGDRFHVIRPRKTLDELIALDSVPDWL</sequence>
<feature type="binding site" evidence="5">
    <location>
        <position position="287"/>
    </location>
    <ligand>
        <name>substrate</name>
    </ligand>
</feature>
<feature type="binding site" evidence="5">
    <location>
        <position position="353"/>
    </location>
    <ligand>
        <name>substrate</name>
    </ligand>
</feature>
<dbReference type="Proteomes" id="UP001161406">
    <property type="component" value="Unassembled WGS sequence"/>
</dbReference>
<evidence type="ECO:0000256" key="5">
    <source>
        <dbReference type="HAMAP-Rule" id="MF_02120"/>
    </source>
</evidence>
<feature type="modified residue" description="N6-(pyridoxal phosphate)lysine" evidence="5">
    <location>
        <position position="69"/>
    </location>
</feature>
<comment type="subunit">
    <text evidence="5">Homodimer.</text>
</comment>
<dbReference type="InterPro" id="IPR002986">
    <property type="entry name" value="DAP_deCOOHase_LysA"/>
</dbReference>
<dbReference type="Pfam" id="PF02784">
    <property type="entry name" value="Orn_Arg_deC_N"/>
    <property type="match status" value="1"/>
</dbReference>
<feature type="domain" description="Orn/DAP/Arg decarboxylase 2 C-terminal" evidence="8">
    <location>
        <begin position="38"/>
        <end position="379"/>
    </location>
</feature>
<comment type="similarity">
    <text evidence="5">Belongs to the Orn/Lys/Arg decarboxylase class-II family. LysA subfamily.</text>
</comment>
<feature type="binding site" evidence="5">
    <location>
        <position position="326"/>
    </location>
    <ligand>
        <name>substrate</name>
    </ligand>
</feature>
<dbReference type="InterPro" id="IPR022644">
    <property type="entry name" value="De-COase2_N"/>
</dbReference>
<dbReference type="Gene3D" id="2.40.37.10">
    <property type="entry name" value="Lyase, Ornithine Decarboxylase, Chain A, domain 1"/>
    <property type="match status" value="1"/>
</dbReference>
<keyword evidence="5 7" id="KW-0457">Lysine biosynthesis</keyword>
<keyword evidence="2 5" id="KW-0210">Decarboxylase</keyword>
<dbReference type="SUPFAM" id="SSF51419">
    <property type="entry name" value="PLP-binding barrel"/>
    <property type="match status" value="1"/>
</dbReference>
<dbReference type="HAMAP" id="MF_02120">
    <property type="entry name" value="LysA"/>
    <property type="match status" value="1"/>
</dbReference>
<keyword evidence="3 5" id="KW-0663">Pyridoxal phosphate</keyword>
<dbReference type="InterPro" id="IPR022653">
    <property type="entry name" value="De-COase2_pyr-phos_BS"/>
</dbReference>
<evidence type="ECO:0000313" key="11">
    <source>
        <dbReference type="Proteomes" id="UP001161406"/>
    </source>
</evidence>
<evidence type="ECO:0000256" key="4">
    <source>
        <dbReference type="ARBA" id="ARBA00023239"/>
    </source>
</evidence>
<dbReference type="InterPro" id="IPR029066">
    <property type="entry name" value="PLP-binding_barrel"/>
</dbReference>
<dbReference type="InterPro" id="IPR000183">
    <property type="entry name" value="Orn/DAP/Arg_de-COase"/>
</dbReference>
<feature type="binding site" evidence="5">
    <location>
        <position position="381"/>
    </location>
    <ligand>
        <name>pyridoxal 5'-phosphate</name>
        <dbReference type="ChEBI" id="CHEBI:597326"/>
    </ligand>
</feature>
<evidence type="ECO:0000313" key="10">
    <source>
        <dbReference type="EMBL" id="GLQ11700.1"/>
    </source>
</evidence>
<keyword evidence="5" id="KW-0028">Amino-acid biosynthesis</keyword>
<dbReference type="PROSITE" id="PS00879">
    <property type="entry name" value="ODR_DC_2_2"/>
    <property type="match status" value="1"/>
</dbReference>
<reference evidence="10" key="1">
    <citation type="journal article" date="2014" name="Int. J. Syst. Evol. Microbiol.">
        <title>Complete genome of a new Firmicutes species belonging to the dominant human colonic microbiota ('Ruminococcus bicirculans') reveals two chromosomes and a selective capacity to utilize plant glucans.</title>
        <authorList>
            <consortium name="NISC Comparative Sequencing Program"/>
            <person name="Wegmann U."/>
            <person name="Louis P."/>
            <person name="Goesmann A."/>
            <person name="Henrissat B."/>
            <person name="Duncan S.H."/>
            <person name="Flint H.J."/>
        </authorList>
    </citation>
    <scope>NUCLEOTIDE SEQUENCE</scope>
    <source>
        <strain evidence="10">NBRC 103855</strain>
    </source>
</reference>
<dbReference type="PANTHER" id="PTHR43727">
    <property type="entry name" value="DIAMINOPIMELATE DECARBOXYLASE"/>
    <property type="match status" value="1"/>
</dbReference>
<feature type="binding site" evidence="5">
    <location>
        <position position="248"/>
    </location>
    <ligand>
        <name>pyridoxal 5'-phosphate</name>
        <dbReference type="ChEBI" id="CHEBI:597326"/>
    </ligand>
</feature>
<dbReference type="PRINTS" id="PR01179">
    <property type="entry name" value="ODADCRBXLASE"/>
</dbReference>
<dbReference type="PRINTS" id="PR01181">
    <property type="entry name" value="DAPDCRBXLASE"/>
</dbReference>
<dbReference type="NCBIfam" id="TIGR01048">
    <property type="entry name" value="lysA"/>
    <property type="match status" value="1"/>
</dbReference>
<feature type="domain" description="Orn/DAP/Arg decarboxylase 2 N-terminal" evidence="9">
    <location>
        <begin position="45"/>
        <end position="290"/>
    </location>
</feature>
<dbReference type="EC" id="4.1.1.20" evidence="5 6"/>
<feature type="binding site" evidence="5">
    <location>
        <begin position="284"/>
        <end position="287"/>
    </location>
    <ligand>
        <name>pyridoxal 5'-phosphate</name>
        <dbReference type="ChEBI" id="CHEBI:597326"/>
    </ligand>
</feature>
<evidence type="ECO:0000259" key="9">
    <source>
        <dbReference type="Pfam" id="PF02784"/>
    </source>
</evidence>
<accession>A0ABQ5UHX4</accession>
<dbReference type="InterPro" id="IPR009006">
    <property type="entry name" value="Ala_racemase/Decarboxylase_C"/>
</dbReference>
<evidence type="ECO:0000259" key="8">
    <source>
        <dbReference type="Pfam" id="PF00278"/>
    </source>
</evidence>
<comment type="cofactor">
    <cofactor evidence="1 5 7">
        <name>pyridoxal 5'-phosphate</name>
        <dbReference type="ChEBI" id="CHEBI:597326"/>
    </cofactor>
</comment>
<comment type="function">
    <text evidence="5">Specifically catalyzes the decarboxylation of meso-diaminopimelate (meso-DAP) to L-lysine.</text>
</comment>
<dbReference type="Gene3D" id="3.20.20.10">
    <property type="entry name" value="Alanine racemase"/>
    <property type="match status" value="1"/>
</dbReference>
<proteinExistence type="inferred from homology"/>
<evidence type="ECO:0000256" key="1">
    <source>
        <dbReference type="ARBA" id="ARBA00001933"/>
    </source>
</evidence>
<comment type="catalytic activity">
    <reaction evidence="5 7">
        <text>meso-2,6-diaminopimelate + H(+) = L-lysine + CO2</text>
        <dbReference type="Rhea" id="RHEA:15101"/>
        <dbReference type="ChEBI" id="CHEBI:15378"/>
        <dbReference type="ChEBI" id="CHEBI:16526"/>
        <dbReference type="ChEBI" id="CHEBI:32551"/>
        <dbReference type="ChEBI" id="CHEBI:57791"/>
        <dbReference type="EC" id="4.1.1.20"/>
    </reaction>
</comment>
<comment type="pathway">
    <text evidence="5 7">Amino-acid biosynthesis; L-lysine biosynthesis via DAP pathway; L-lysine from DL-2,6-diaminopimelate: step 1/1.</text>
</comment>
<keyword evidence="4 5" id="KW-0456">Lyase</keyword>
<name>A0ABQ5UHX4_9HYPH</name>
<dbReference type="InterPro" id="IPR022643">
    <property type="entry name" value="De-COase2_C"/>
</dbReference>
<dbReference type="CDD" id="cd06828">
    <property type="entry name" value="PLPDE_III_DapDC"/>
    <property type="match status" value="1"/>
</dbReference>
<dbReference type="PANTHER" id="PTHR43727:SF2">
    <property type="entry name" value="GROUP IV DECARBOXYLASE"/>
    <property type="match status" value="1"/>
</dbReference>
<feature type="binding site" evidence="5">
    <location>
        <position position="381"/>
    </location>
    <ligand>
        <name>substrate</name>
    </ligand>
</feature>
<reference evidence="10" key="2">
    <citation type="submission" date="2023-01" db="EMBL/GenBank/DDBJ databases">
        <title>Draft genome sequence of Devosia yakushimensis strain NBRC 103855.</title>
        <authorList>
            <person name="Sun Q."/>
            <person name="Mori K."/>
        </authorList>
    </citation>
    <scope>NUCLEOTIDE SEQUENCE</scope>
    <source>
        <strain evidence="10">NBRC 103855</strain>
    </source>
</reference>
<dbReference type="EMBL" id="BSNG01000002">
    <property type="protein sequence ID" value="GLQ11700.1"/>
    <property type="molecule type" value="Genomic_DNA"/>
</dbReference>
<evidence type="ECO:0000256" key="2">
    <source>
        <dbReference type="ARBA" id="ARBA00022793"/>
    </source>
</evidence>
<evidence type="ECO:0000256" key="6">
    <source>
        <dbReference type="NCBIfam" id="TIGR01048"/>
    </source>
</evidence>
<protein>
    <recommendedName>
        <fullName evidence="5 6">Diaminopimelate decarboxylase</fullName>
        <shortName evidence="5">DAP decarboxylase</shortName>
        <shortName evidence="5">DAPDC</shortName>
        <ecNumber evidence="5 6">4.1.1.20</ecNumber>
    </recommendedName>
</protein>
<dbReference type="Pfam" id="PF00278">
    <property type="entry name" value="Orn_DAP_Arg_deC"/>
    <property type="match status" value="1"/>
</dbReference>
<keyword evidence="11" id="KW-1185">Reference proteome</keyword>
<dbReference type="InterPro" id="IPR022657">
    <property type="entry name" value="De-COase2_CS"/>
</dbReference>
<dbReference type="SUPFAM" id="SSF50621">
    <property type="entry name" value="Alanine racemase C-terminal domain-like"/>
    <property type="match status" value="1"/>
</dbReference>
<feature type="binding site" evidence="5">
    <location>
        <position position="322"/>
    </location>
    <ligand>
        <name>substrate</name>
    </ligand>
</feature>
<gene>
    <name evidence="10" type="primary">lysA_2</name>
    <name evidence="5" type="synonym">lysA</name>
    <name evidence="10" type="ORF">GCM10007913_36320</name>
</gene>